<evidence type="ECO:0000313" key="1">
    <source>
        <dbReference type="EMBL" id="KAK9096162.1"/>
    </source>
</evidence>
<dbReference type="Gene3D" id="3.40.50.1220">
    <property type="entry name" value="TPP-binding domain"/>
    <property type="match status" value="1"/>
</dbReference>
<dbReference type="Proteomes" id="UP001417504">
    <property type="component" value="Unassembled WGS sequence"/>
</dbReference>
<evidence type="ECO:0008006" key="3">
    <source>
        <dbReference type="Google" id="ProtNLM"/>
    </source>
</evidence>
<keyword evidence="2" id="KW-1185">Reference proteome</keyword>
<reference evidence="1 2" key="1">
    <citation type="submission" date="2024-01" db="EMBL/GenBank/DDBJ databases">
        <title>Genome assemblies of Stephania.</title>
        <authorList>
            <person name="Yang L."/>
        </authorList>
    </citation>
    <scope>NUCLEOTIDE SEQUENCE [LARGE SCALE GENOMIC DNA]</scope>
    <source>
        <strain evidence="1">QJT</strain>
        <tissue evidence="1">Leaf</tissue>
    </source>
</reference>
<sequence>MQTYSLELCVLLKELCRCCLVKYEACVGSEKVSSNFLRDEKLVPDSDPPTAEDINHLYHFVDQSSKLMVLTGAGMSTECGIPDYRRFLFPLVSSI</sequence>
<dbReference type="AlphaFoldDB" id="A0AAP0HT16"/>
<organism evidence="1 2">
    <name type="scientific">Stephania japonica</name>
    <dbReference type="NCBI Taxonomy" id="461633"/>
    <lineage>
        <taxon>Eukaryota</taxon>
        <taxon>Viridiplantae</taxon>
        <taxon>Streptophyta</taxon>
        <taxon>Embryophyta</taxon>
        <taxon>Tracheophyta</taxon>
        <taxon>Spermatophyta</taxon>
        <taxon>Magnoliopsida</taxon>
        <taxon>Ranunculales</taxon>
        <taxon>Menispermaceae</taxon>
        <taxon>Menispermoideae</taxon>
        <taxon>Cissampelideae</taxon>
        <taxon>Stephania</taxon>
    </lineage>
</organism>
<dbReference type="EMBL" id="JBBNAE010000009">
    <property type="protein sequence ID" value="KAK9096162.1"/>
    <property type="molecule type" value="Genomic_DNA"/>
</dbReference>
<dbReference type="InterPro" id="IPR029035">
    <property type="entry name" value="DHS-like_NAD/FAD-binding_dom"/>
</dbReference>
<comment type="caution">
    <text evidence="1">The sequence shown here is derived from an EMBL/GenBank/DDBJ whole genome shotgun (WGS) entry which is preliminary data.</text>
</comment>
<dbReference type="SUPFAM" id="SSF52467">
    <property type="entry name" value="DHS-like NAD/FAD-binding domain"/>
    <property type="match status" value="1"/>
</dbReference>
<name>A0AAP0HT16_9MAGN</name>
<proteinExistence type="predicted"/>
<accession>A0AAP0HT16</accession>
<evidence type="ECO:0000313" key="2">
    <source>
        <dbReference type="Proteomes" id="UP001417504"/>
    </source>
</evidence>
<gene>
    <name evidence="1" type="ORF">Sjap_021659</name>
</gene>
<protein>
    <recommendedName>
        <fullName evidence="3">Deacetylase sirtuin-type domain-containing protein</fullName>
    </recommendedName>
</protein>